<accession>A0ABW1JJ29</accession>
<organism evidence="4 5">
    <name type="scientific">Angustibacter luteus</name>
    <dbReference type="NCBI Taxonomy" id="658456"/>
    <lineage>
        <taxon>Bacteria</taxon>
        <taxon>Bacillati</taxon>
        <taxon>Actinomycetota</taxon>
        <taxon>Actinomycetes</taxon>
        <taxon>Kineosporiales</taxon>
        <taxon>Kineosporiaceae</taxon>
    </lineage>
</organism>
<evidence type="ECO:0000313" key="5">
    <source>
        <dbReference type="Proteomes" id="UP001596189"/>
    </source>
</evidence>
<evidence type="ECO:0000256" key="1">
    <source>
        <dbReference type="SAM" id="MobiDB-lite"/>
    </source>
</evidence>
<feature type="domain" description="AAA+ ATPase" evidence="3">
    <location>
        <begin position="145"/>
        <end position="352"/>
    </location>
</feature>
<proteinExistence type="predicted"/>
<dbReference type="PANTHER" id="PTHR23076">
    <property type="entry name" value="METALLOPROTEASE M41 FTSH"/>
    <property type="match status" value="1"/>
</dbReference>
<dbReference type="InterPro" id="IPR003593">
    <property type="entry name" value="AAA+_ATPase"/>
</dbReference>
<sequence length="665" mass="71405">MAGTTEHTNLLADLSGTVPLRGADVAVTRERTRLRRLRKVAVLLGVVLVWLWWRLLSGDPVGMLQLPQVDPIYLMTGLFFFVLILATVLSLTMTGRSPHVVMRPEQIDVGLDDVVGIDVVKAEVVRTLNLFLAHRTFTAQMGGRPRRGVLFEGPPGTGKTHTAKALAKEAGVPFLMASATSFQSSMQGASQRQIRSFFKALRKASRQYGGAIGFIDEFDAIALSRPSTAMTAAPATSSQLLGCGGLTGLPMSSSTAGTVHSAFTGPGDGQMTVNELLVQMQSFDQPTGGQKLRGKLTDLVNLVLPMNHQLKGPGVPWANIMLLASTNTADRLDPALMRPGRFDQRLTFDLPSKAGRRQIVDHFLARKAHDAALDGEDRRDALAAITQGYSPAMLEGLLDEALVRAVEGGRTAMTWADVEHARMITEIGLGQPVGYTAHEERLIATHEAGHATMAWLVAPTRRLEVLTIIKRRDSLGLLAHGDAEDVYTRSRAELRGLIQVAFGGQVAEELFFGDVSTGPGGDLLYATNVAAQMVGAAGMVDTLVSYNAISGSALSDSNLVGRVLGDSEGRRMVEDLLQEQKRAVRDLMSNNKHLVEALRDALLERHELIGPQITDVLEAAAARHGDLGRPGVAFADVVIDLTQDPADRTDRPAGGAGGDGERRVP</sequence>
<feature type="transmembrane region" description="Helical" evidence="2">
    <location>
        <begin position="73"/>
        <end position="93"/>
    </location>
</feature>
<evidence type="ECO:0000313" key="4">
    <source>
        <dbReference type="EMBL" id="MFC6008965.1"/>
    </source>
</evidence>
<dbReference type="Proteomes" id="UP001596189">
    <property type="component" value="Unassembled WGS sequence"/>
</dbReference>
<dbReference type="Gene3D" id="1.10.8.60">
    <property type="match status" value="1"/>
</dbReference>
<reference evidence="5" key="1">
    <citation type="journal article" date="2019" name="Int. J. Syst. Evol. Microbiol.">
        <title>The Global Catalogue of Microorganisms (GCM) 10K type strain sequencing project: providing services to taxonomists for standard genome sequencing and annotation.</title>
        <authorList>
            <consortium name="The Broad Institute Genomics Platform"/>
            <consortium name="The Broad Institute Genome Sequencing Center for Infectious Disease"/>
            <person name="Wu L."/>
            <person name="Ma J."/>
        </authorList>
    </citation>
    <scope>NUCLEOTIDE SEQUENCE [LARGE SCALE GENOMIC DNA]</scope>
    <source>
        <strain evidence="5">KACC 14249</strain>
    </source>
</reference>
<keyword evidence="2" id="KW-0812">Transmembrane</keyword>
<gene>
    <name evidence="4" type="ORF">ACFQDO_17665</name>
</gene>
<protein>
    <submittedName>
        <fullName evidence="4">AAA family ATPase</fullName>
    </submittedName>
</protein>
<dbReference type="InterPro" id="IPR003959">
    <property type="entry name" value="ATPase_AAA_core"/>
</dbReference>
<comment type="caution">
    <text evidence="4">The sequence shown here is derived from an EMBL/GenBank/DDBJ whole genome shotgun (WGS) entry which is preliminary data.</text>
</comment>
<dbReference type="SUPFAM" id="SSF140990">
    <property type="entry name" value="FtsH protease domain-like"/>
    <property type="match status" value="1"/>
</dbReference>
<dbReference type="EMBL" id="JBHSRD010000008">
    <property type="protein sequence ID" value="MFC6008965.1"/>
    <property type="molecule type" value="Genomic_DNA"/>
</dbReference>
<dbReference type="SUPFAM" id="SSF52540">
    <property type="entry name" value="P-loop containing nucleoside triphosphate hydrolases"/>
    <property type="match status" value="1"/>
</dbReference>
<keyword evidence="2" id="KW-1133">Transmembrane helix</keyword>
<evidence type="ECO:0000256" key="2">
    <source>
        <dbReference type="SAM" id="Phobius"/>
    </source>
</evidence>
<dbReference type="InterPro" id="IPR027417">
    <property type="entry name" value="P-loop_NTPase"/>
</dbReference>
<dbReference type="Gene3D" id="1.20.58.760">
    <property type="entry name" value="Peptidase M41"/>
    <property type="match status" value="1"/>
</dbReference>
<evidence type="ECO:0000259" key="3">
    <source>
        <dbReference type="SMART" id="SM00382"/>
    </source>
</evidence>
<dbReference type="Pfam" id="PF01434">
    <property type="entry name" value="Peptidase_M41"/>
    <property type="match status" value="1"/>
</dbReference>
<dbReference type="InterPro" id="IPR037219">
    <property type="entry name" value="Peptidase_M41-like"/>
</dbReference>
<feature type="transmembrane region" description="Helical" evidence="2">
    <location>
        <begin position="37"/>
        <end position="53"/>
    </location>
</feature>
<keyword evidence="5" id="KW-1185">Reference proteome</keyword>
<feature type="region of interest" description="Disordered" evidence="1">
    <location>
        <begin position="643"/>
        <end position="665"/>
    </location>
</feature>
<dbReference type="RefSeq" id="WP_345717496.1">
    <property type="nucleotide sequence ID" value="NZ_BAABFP010000007.1"/>
</dbReference>
<keyword evidence="2" id="KW-0472">Membrane</keyword>
<dbReference type="Gene3D" id="3.40.50.300">
    <property type="entry name" value="P-loop containing nucleotide triphosphate hydrolases"/>
    <property type="match status" value="1"/>
</dbReference>
<dbReference type="Pfam" id="PF00004">
    <property type="entry name" value="AAA"/>
    <property type="match status" value="2"/>
</dbReference>
<dbReference type="SMART" id="SM00382">
    <property type="entry name" value="AAA"/>
    <property type="match status" value="1"/>
</dbReference>
<name>A0ABW1JJ29_9ACTN</name>
<dbReference type="PANTHER" id="PTHR23076:SF97">
    <property type="entry name" value="ATP-DEPENDENT ZINC METALLOPROTEASE YME1L1"/>
    <property type="match status" value="1"/>
</dbReference>
<dbReference type="InterPro" id="IPR000642">
    <property type="entry name" value="Peptidase_M41"/>
</dbReference>